<organism evidence="3 4">
    <name type="scientific">Diploptera punctata</name>
    <name type="common">Pacific beetle cockroach</name>
    <dbReference type="NCBI Taxonomy" id="6984"/>
    <lineage>
        <taxon>Eukaryota</taxon>
        <taxon>Metazoa</taxon>
        <taxon>Ecdysozoa</taxon>
        <taxon>Arthropoda</taxon>
        <taxon>Hexapoda</taxon>
        <taxon>Insecta</taxon>
        <taxon>Pterygota</taxon>
        <taxon>Neoptera</taxon>
        <taxon>Polyneoptera</taxon>
        <taxon>Dictyoptera</taxon>
        <taxon>Blattodea</taxon>
        <taxon>Blaberoidea</taxon>
        <taxon>Blaberidae</taxon>
        <taxon>Diplopterinae</taxon>
        <taxon>Diploptera</taxon>
    </lineage>
</organism>
<reference evidence="3" key="1">
    <citation type="journal article" date="2023" name="IScience">
        <title>Live-bearing cockroach genome reveals convergent evolutionary mechanisms linked to viviparity in insects and beyond.</title>
        <authorList>
            <person name="Fouks B."/>
            <person name="Harrison M.C."/>
            <person name="Mikhailova A.A."/>
            <person name="Marchal E."/>
            <person name="English S."/>
            <person name="Carruthers M."/>
            <person name="Jennings E.C."/>
            <person name="Chiamaka E.L."/>
            <person name="Frigard R.A."/>
            <person name="Pippel M."/>
            <person name="Attardo G.M."/>
            <person name="Benoit J.B."/>
            <person name="Bornberg-Bauer E."/>
            <person name="Tobe S.S."/>
        </authorList>
    </citation>
    <scope>NUCLEOTIDE SEQUENCE</scope>
    <source>
        <strain evidence="3">Stay&amp;Tobe</strain>
    </source>
</reference>
<proteinExistence type="predicted"/>
<keyword evidence="1" id="KW-0863">Zinc-finger</keyword>
<dbReference type="InterPro" id="IPR036236">
    <property type="entry name" value="Znf_C2H2_sf"/>
</dbReference>
<evidence type="ECO:0000313" key="4">
    <source>
        <dbReference type="Proteomes" id="UP001233999"/>
    </source>
</evidence>
<name>A0AAD8EKQ4_DIPPU</name>
<feature type="non-terminal residue" evidence="3">
    <location>
        <position position="1"/>
    </location>
</feature>
<keyword evidence="4" id="KW-1185">Reference proteome</keyword>
<dbReference type="AlphaFoldDB" id="A0AAD8EKQ4"/>
<dbReference type="PROSITE" id="PS50157">
    <property type="entry name" value="ZINC_FINGER_C2H2_2"/>
    <property type="match status" value="1"/>
</dbReference>
<keyword evidence="1" id="KW-0862">Zinc</keyword>
<dbReference type="SUPFAM" id="SSF57667">
    <property type="entry name" value="beta-beta-alpha zinc fingers"/>
    <property type="match status" value="1"/>
</dbReference>
<evidence type="ECO:0000256" key="1">
    <source>
        <dbReference type="PROSITE-ProRule" id="PRU00042"/>
    </source>
</evidence>
<accession>A0AAD8EKQ4</accession>
<feature type="domain" description="C2H2-type" evidence="2">
    <location>
        <begin position="70"/>
        <end position="97"/>
    </location>
</feature>
<sequence>RSSNSIGSKGDGGYLYQNILSECGGKTRYTSNTDNNGRLLRVDWLFENDQQLYPAALNNRNSTINDGGLHICDTCGRNYTWKTSLRRHMRDECGKEPRFPCPYCPHKSKRRGRLFHHISRMHPS</sequence>
<evidence type="ECO:0000259" key="2">
    <source>
        <dbReference type="PROSITE" id="PS50157"/>
    </source>
</evidence>
<dbReference type="EMBL" id="JASPKZ010003554">
    <property type="protein sequence ID" value="KAJ9593112.1"/>
    <property type="molecule type" value="Genomic_DNA"/>
</dbReference>
<keyword evidence="1" id="KW-0479">Metal-binding</keyword>
<dbReference type="GO" id="GO:0008270">
    <property type="term" value="F:zinc ion binding"/>
    <property type="evidence" value="ECO:0007669"/>
    <property type="project" value="UniProtKB-KW"/>
</dbReference>
<evidence type="ECO:0000313" key="3">
    <source>
        <dbReference type="EMBL" id="KAJ9593112.1"/>
    </source>
</evidence>
<protein>
    <recommendedName>
        <fullName evidence="2">C2H2-type domain-containing protein</fullName>
    </recommendedName>
</protein>
<comment type="caution">
    <text evidence="3">The sequence shown here is derived from an EMBL/GenBank/DDBJ whole genome shotgun (WGS) entry which is preliminary data.</text>
</comment>
<dbReference type="Proteomes" id="UP001233999">
    <property type="component" value="Unassembled WGS sequence"/>
</dbReference>
<dbReference type="InterPro" id="IPR013087">
    <property type="entry name" value="Znf_C2H2_type"/>
</dbReference>
<gene>
    <name evidence="3" type="ORF">L9F63_027643</name>
</gene>
<dbReference type="Gene3D" id="3.30.160.60">
    <property type="entry name" value="Classic Zinc Finger"/>
    <property type="match status" value="1"/>
</dbReference>
<reference evidence="3" key="2">
    <citation type="submission" date="2023-05" db="EMBL/GenBank/DDBJ databases">
        <authorList>
            <person name="Fouks B."/>
        </authorList>
    </citation>
    <scope>NUCLEOTIDE SEQUENCE</scope>
    <source>
        <strain evidence="3">Stay&amp;Tobe</strain>
        <tissue evidence="3">Testes</tissue>
    </source>
</reference>
<dbReference type="SMART" id="SM00355">
    <property type="entry name" value="ZnF_C2H2"/>
    <property type="match status" value="2"/>
</dbReference>